<evidence type="ECO:0000256" key="15">
    <source>
        <dbReference type="ARBA" id="ARBA00077070"/>
    </source>
</evidence>
<evidence type="ECO:0000256" key="8">
    <source>
        <dbReference type="ARBA" id="ARBA00022777"/>
    </source>
</evidence>
<evidence type="ECO:0000256" key="14">
    <source>
        <dbReference type="ARBA" id="ARBA00070595"/>
    </source>
</evidence>
<dbReference type="InterPro" id="IPR042521">
    <property type="entry name" value="DYRK"/>
</dbReference>
<keyword evidence="5" id="KW-0597">Phosphoprotein</keyword>
<dbReference type="PANTHER" id="PTHR24058:SF112">
    <property type="entry name" value="DUAL SPECIFICITY TYROSINE-PHOSPHORYLATION-REGULATED KINASE 3 HOMOLOG-RELATED"/>
    <property type="match status" value="1"/>
</dbReference>
<feature type="transmembrane region" description="Helical" evidence="19">
    <location>
        <begin position="1070"/>
        <end position="1092"/>
    </location>
</feature>
<evidence type="ECO:0000256" key="1">
    <source>
        <dbReference type="ARBA" id="ARBA00004544"/>
    </source>
</evidence>
<dbReference type="InterPro" id="IPR017441">
    <property type="entry name" value="Protein_kinase_ATP_BS"/>
</dbReference>
<dbReference type="InterPro" id="IPR007217">
    <property type="entry name" value="Per1-like"/>
</dbReference>
<feature type="transmembrane region" description="Helical" evidence="19">
    <location>
        <begin position="12"/>
        <end position="32"/>
    </location>
</feature>
<accession>A0AA36DSI4</accession>
<dbReference type="EMBL" id="CATQJL010000001">
    <property type="protein sequence ID" value="CAJ0592004.1"/>
    <property type="molecule type" value="Genomic_DNA"/>
</dbReference>
<dbReference type="Pfam" id="PF04080">
    <property type="entry name" value="Per1"/>
    <property type="match status" value="1"/>
</dbReference>
<evidence type="ECO:0000256" key="9">
    <source>
        <dbReference type="ARBA" id="ARBA00022840"/>
    </source>
</evidence>
<evidence type="ECO:0000256" key="13">
    <source>
        <dbReference type="ARBA" id="ARBA00059565"/>
    </source>
</evidence>
<evidence type="ECO:0000256" key="16">
    <source>
        <dbReference type="ARBA" id="ARBA00081338"/>
    </source>
</evidence>
<dbReference type="GO" id="GO:0005938">
    <property type="term" value="C:cell cortex"/>
    <property type="evidence" value="ECO:0007669"/>
    <property type="project" value="UniProtKB-SubCell"/>
</dbReference>
<name>A0AA36DSI4_CYLNA</name>
<reference evidence="21" key="1">
    <citation type="submission" date="2023-07" db="EMBL/GenBank/DDBJ databases">
        <authorList>
            <consortium name="CYATHOMIX"/>
        </authorList>
    </citation>
    <scope>NUCLEOTIDE SEQUENCE</scope>
    <source>
        <strain evidence="21">N/A</strain>
    </source>
</reference>
<feature type="transmembrane region" description="Helical" evidence="19">
    <location>
        <begin position="1099"/>
        <end position="1118"/>
    </location>
</feature>
<keyword evidence="19" id="KW-1133">Transmembrane helix</keyword>
<feature type="binding site" evidence="17">
    <location>
        <position position="321"/>
    </location>
    <ligand>
        <name>ATP</name>
        <dbReference type="ChEBI" id="CHEBI:30616"/>
    </ligand>
</feature>
<dbReference type="FunFam" id="1.10.510.10:FF:000112">
    <property type="entry name" value="Putative dual specificity tyrosine-phosphorylation-regulated kinase 2"/>
    <property type="match status" value="1"/>
</dbReference>
<comment type="catalytic activity">
    <reaction evidence="10">
        <text>L-seryl-[protein] + ATP = O-phospho-L-seryl-[protein] + ADP + H(+)</text>
        <dbReference type="Rhea" id="RHEA:17989"/>
        <dbReference type="Rhea" id="RHEA-COMP:9863"/>
        <dbReference type="Rhea" id="RHEA-COMP:11604"/>
        <dbReference type="ChEBI" id="CHEBI:15378"/>
        <dbReference type="ChEBI" id="CHEBI:29999"/>
        <dbReference type="ChEBI" id="CHEBI:30616"/>
        <dbReference type="ChEBI" id="CHEBI:83421"/>
        <dbReference type="ChEBI" id="CHEBI:456216"/>
        <dbReference type="EC" id="2.7.12.1"/>
    </reaction>
</comment>
<keyword evidence="4" id="KW-0723">Serine/threonine-protein kinase</keyword>
<dbReference type="Gene3D" id="1.10.510.10">
    <property type="entry name" value="Transferase(Phosphotransferase) domain 1"/>
    <property type="match status" value="1"/>
</dbReference>
<feature type="transmembrane region" description="Helical" evidence="19">
    <location>
        <begin position="941"/>
        <end position="961"/>
    </location>
</feature>
<evidence type="ECO:0000256" key="12">
    <source>
        <dbReference type="ARBA" id="ARBA00051680"/>
    </source>
</evidence>
<evidence type="ECO:0000256" key="7">
    <source>
        <dbReference type="ARBA" id="ARBA00022741"/>
    </source>
</evidence>
<dbReference type="Gene3D" id="3.30.10.30">
    <property type="entry name" value="DYRK"/>
    <property type="match status" value="1"/>
</dbReference>
<dbReference type="GO" id="GO:0006506">
    <property type="term" value="P:GPI anchor biosynthetic process"/>
    <property type="evidence" value="ECO:0007669"/>
    <property type="project" value="InterPro"/>
</dbReference>
<evidence type="ECO:0000313" key="21">
    <source>
        <dbReference type="EMBL" id="CAJ0592004.1"/>
    </source>
</evidence>
<dbReference type="SMART" id="SM00220">
    <property type="entry name" value="S_TKc"/>
    <property type="match status" value="1"/>
</dbReference>
<evidence type="ECO:0000256" key="5">
    <source>
        <dbReference type="ARBA" id="ARBA00022553"/>
    </source>
</evidence>
<comment type="catalytic activity">
    <reaction evidence="12">
        <text>L-tyrosyl-[protein] + ATP = O-phospho-L-tyrosyl-[protein] + ADP + H(+)</text>
        <dbReference type="Rhea" id="RHEA:10596"/>
        <dbReference type="Rhea" id="RHEA-COMP:10136"/>
        <dbReference type="Rhea" id="RHEA-COMP:20101"/>
        <dbReference type="ChEBI" id="CHEBI:15378"/>
        <dbReference type="ChEBI" id="CHEBI:30616"/>
        <dbReference type="ChEBI" id="CHEBI:46858"/>
        <dbReference type="ChEBI" id="CHEBI:61978"/>
        <dbReference type="ChEBI" id="CHEBI:456216"/>
        <dbReference type="EC" id="2.7.12.1"/>
    </reaction>
</comment>
<comment type="caution">
    <text evidence="21">The sequence shown here is derived from an EMBL/GenBank/DDBJ whole genome shotgun (WGS) entry which is preliminary data.</text>
</comment>
<evidence type="ECO:0000256" key="11">
    <source>
        <dbReference type="ARBA" id="ARBA00049308"/>
    </source>
</evidence>
<dbReference type="FunFam" id="3.30.200.20:FF:000127">
    <property type="entry name" value="Putative dual specificity tyrosine-phosphorylation-regulated kinase 2"/>
    <property type="match status" value="1"/>
</dbReference>
<feature type="domain" description="Protein kinase" evidence="20">
    <location>
        <begin position="292"/>
        <end position="603"/>
    </location>
</feature>
<sequence length="1142" mass="127919">MSCAASQLDAAAMLLFQFTMALFASIAFPLLVRRVSLPSSIENEIDLNLSFNTCTQDLHGVCSFPSAAVDYERGSLFSPAVVYQLSNVLVFYDGNEQLKNYSKASYLKSPSLLTKVGQLCSILLMIGTPNAADGTAANLPSTASSSAIGSSVSTSSGGAASIGAKHLSASVSALSTLPDQRHKMTKSPSDESLRSHTSSSGGSNGGHNSNSTGNNSSGGGNKGFRPEDAIQTFGAKLLPYEQSEIFNYVRVFFVGSQAKKRGGVIGGPNNCGYDDENGSYQLVAHDHIAYRYEILKVIGKGSFGQVIKAYDHKYQQYVALKLVRNEKRFHRQADEEIRILDHLRRQDTDGSHNIIHMLDYFNFRNHKCITFELLNINLYELIKKNKFQGFSLMLVRKFAYSMLLCLDLLQRNRLIHCDLKPENVLLKQQGRSGIKVIDFGSSCFDDQRIYTYIQSRFYRAPEVILGSKYGMPIDMWSLGCILAELLTGYPLLPGEDENDQLALIIELLGMPPNKVLENAKRARTFISSKGYPRYCTASVMPDGSVVLSGARSKRGKMRGPPGSRSWNTALKNMVEKATLVIAARFGFIRSILYNWPITSSLFLFLVSFSGCFFAILLYWSAKSLLVNKANNGGPQSEGDNSHLDTMLTSKSSADSLTSDEYIPDNVDEVPSSTDLLDIPGWGVHSERTQSYHSESNRILKMHRNQAEQSVDSGQHPLEKNILRLLCCDVCQGTEKISMVSSALSLGDSASLPPPCHGFCGRYMLLSGNSSNAESSWSECGPCTWGSAVVDHRVCATCDAELSAYDWLFLLFMAILPLLVHCFCVYWHTPKRTSRVHELCEHLCCVIECLAAAIAAVLVFPPRLSFKLWGCARSNIKEWYPELYNPIINHVKPMRCSYEVVFPLYSLPFVYLLFLLGMVLLFRTVLYVVVLKRRRDAKAYYCALLSIPKVAIIHALLAGVLYQSYPYIVMLWSLGANAVHLAVEGKMSMKDIANRYYTRYELTNSQEPASFIFSLMNFYSVWIFLKYVKSTRSKLENRLLWRIYGSVGLVTWICSALFHSRDCWVTEYLDYFSAFAYILSASYVSFCFTLPWINNFWNRPVVFLTYGVVLLLWFVRHVYQMLLHFDYGYNIYATELSSTITAF</sequence>
<dbReference type="SUPFAM" id="SSF56112">
    <property type="entry name" value="Protein kinase-like (PK-like)"/>
    <property type="match status" value="1"/>
</dbReference>
<keyword evidence="6" id="KW-0808">Transferase</keyword>
<feature type="transmembrane region" description="Helical" evidence="19">
    <location>
        <begin position="1008"/>
        <end position="1026"/>
    </location>
</feature>
<dbReference type="InterPro" id="IPR050494">
    <property type="entry name" value="Ser_Thr_dual-spec_kinase"/>
</dbReference>
<dbReference type="InterPro" id="IPR008485">
    <property type="entry name" value="JAMP"/>
</dbReference>
<feature type="region of interest" description="Disordered" evidence="18">
    <location>
        <begin position="176"/>
        <end position="225"/>
    </location>
</feature>
<dbReference type="GO" id="GO:0004712">
    <property type="term" value="F:protein serine/threonine/tyrosine kinase activity"/>
    <property type="evidence" value="ECO:0007669"/>
    <property type="project" value="UniProtKB-EC"/>
</dbReference>
<evidence type="ECO:0000256" key="18">
    <source>
        <dbReference type="SAM" id="MobiDB-lite"/>
    </source>
</evidence>
<comment type="catalytic activity">
    <reaction evidence="11">
        <text>L-threonyl-[protein] + ATP = O-phospho-L-threonyl-[protein] + ADP + H(+)</text>
        <dbReference type="Rhea" id="RHEA:46608"/>
        <dbReference type="Rhea" id="RHEA-COMP:11060"/>
        <dbReference type="Rhea" id="RHEA-COMP:11605"/>
        <dbReference type="ChEBI" id="CHEBI:15378"/>
        <dbReference type="ChEBI" id="CHEBI:30013"/>
        <dbReference type="ChEBI" id="CHEBI:30616"/>
        <dbReference type="ChEBI" id="CHEBI:61977"/>
        <dbReference type="ChEBI" id="CHEBI:456216"/>
        <dbReference type="EC" id="2.7.12.1"/>
    </reaction>
</comment>
<gene>
    <name evidence="21" type="ORF">CYNAS_LOCUS3987</name>
</gene>
<keyword evidence="22" id="KW-1185">Reference proteome</keyword>
<feature type="transmembrane region" description="Helical" evidence="19">
    <location>
        <begin position="806"/>
        <end position="826"/>
    </location>
</feature>
<dbReference type="Proteomes" id="UP001176961">
    <property type="component" value="Unassembled WGS sequence"/>
</dbReference>
<dbReference type="InterPro" id="IPR011009">
    <property type="entry name" value="Kinase-like_dom_sf"/>
</dbReference>
<dbReference type="GO" id="GO:0005856">
    <property type="term" value="C:cytoskeleton"/>
    <property type="evidence" value="ECO:0007669"/>
    <property type="project" value="TreeGrafter"/>
</dbReference>
<keyword evidence="8" id="KW-0418">Kinase</keyword>
<evidence type="ECO:0000259" key="20">
    <source>
        <dbReference type="PROSITE" id="PS50011"/>
    </source>
</evidence>
<evidence type="ECO:0000313" key="22">
    <source>
        <dbReference type="Proteomes" id="UP001176961"/>
    </source>
</evidence>
<dbReference type="PROSITE" id="PS50011">
    <property type="entry name" value="PROTEIN_KINASE_DOM"/>
    <property type="match status" value="1"/>
</dbReference>
<dbReference type="InterPro" id="IPR000719">
    <property type="entry name" value="Prot_kinase_dom"/>
</dbReference>
<proteinExistence type="inferred from homology"/>
<dbReference type="EC" id="2.7.12.1" evidence="3"/>
<evidence type="ECO:0000256" key="17">
    <source>
        <dbReference type="PROSITE-ProRule" id="PRU10141"/>
    </source>
</evidence>
<dbReference type="PROSITE" id="PS00108">
    <property type="entry name" value="PROTEIN_KINASE_ST"/>
    <property type="match status" value="1"/>
</dbReference>
<dbReference type="PANTHER" id="PTHR24058">
    <property type="entry name" value="DUAL SPECIFICITY PROTEIN KINASE"/>
    <property type="match status" value="1"/>
</dbReference>
<keyword evidence="9 17" id="KW-0067">ATP-binding</keyword>
<dbReference type="PROSITE" id="PS00107">
    <property type="entry name" value="PROTEIN_KINASE_ATP"/>
    <property type="match status" value="1"/>
</dbReference>
<dbReference type="Pfam" id="PF00069">
    <property type="entry name" value="Pkinase"/>
    <property type="match status" value="1"/>
</dbReference>
<dbReference type="AlphaFoldDB" id="A0AA36DSI4"/>
<feature type="transmembrane region" description="Helical" evidence="19">
    <location>
        <begin position="1038"/>
        <end position="1058"/>
    </location>
</feature>
<dbReference type="GO" id="GO:0006986">
    <property type="term" value="P:response to unfolded protein"/>
    <property type="evidence" value="ECO:0007669"/>
    <property type="project" value="InterPro"/>
</dbReference>
<comment type="subcellular location">
    <subcellularLocation>
        <location evidence="1">Cytoplasm</location>
        <location evidence="1">Cell cortex</location>
    </subcellularLocation>
</comment>
<protein>
    <recommendedName>
        <fullName evidence="14">Dual specificity tyrosine-phosphorylation-regulated kinase mbk-2</fullName>
        <ecNumber evidence="3">2.7.12.1</ecNumber>
    </recommendedName>
    <alternativeName>
        <fullName evidence="15">Dual specificity Yak1-related kinase mbk-2</fullName>
    </alternativeName>
    <alternativeName>
        <fullName evidence="16">Minibrain Kinase 2</fullName>
    </alternativeName>
</protein>
<dbReference type="GO" id="GO:0004674">
    <property type="term" value="F:protein serine/threonine kinase activity"/>
    <property type="evidence" value="ECO:0007669"/>
    <property type="project" value="UniProtKB-KW"/>
</dbReference>
<dbReference type="GO" id="GO:0005634">
    <property type="term" value="C:nucleus"/>
    <property type="evidence" value="ECO:0007669"/>
    <property type="project" value="TreeGrafter"/>
</dbReference>
<dbReference type="InterPro" id="IPR008271">
    <property type="entry name" value="Ser/Thr_kinase_AS"/>
</dbReference>
<feature type="transmembrane region" description="Helical" evidence="19">
    <location>
        <begin position="908"/>
        <end position="929"/>
    </location>
</feature>
<evidence type="ECO:0000256" key="4">
    <source>
        <dbReference type="ARBA" id="ARBA00022527"/>
    </source>
</evidence>
<keyword evidence="19" id="KW-0472">Membrane</keyword>
<feature type="transmembrane region" description="Helical" evidence="19">
    <location>
        <begin position="601"/>
        <end position="621"/>
    </location>
</feature>
<organism evidence="21 22">
    <name type="scientific">Cylicocyclus nassatus</name>
    <name type="common">Nematode worm</name>
    <dbReference type="NCBI Taxonomy" id="53992"/>
    <lineage>
        <taxon>Eukaryota</taxon>
        <taxon>Metazoa</taxon>
        <taxon>Ecdysozoa</taxon>
        <taxon>Nematoda</taxon>
        <taxon>Chromadorea</taxon>
        <taxon>Rhabditida</taxon>
        <taxon>Rhabditina</taxon>
        <taxon>Rhabditomorpha</taxon>
        <taxon>Strongyloidea</taxon>
        <taxon>Strongylidae</taxon>
        <taxon>Cylicocyclus</taxon>
    </lineage>
</organism>
<dbReference type="GO" id="GO:0005524">
    <property type="term" value="F:ATP binding"/>
    <property type="evidence" value="ECO:0007669"/>
    <property type="project" value="UniProtKB-UniRule"/>
</dbReference>
<dbReference type="Pfam" id="PF05571">
    <property type="entry name" value="JAMP"/>
    <property type="match status" value="1"/>
</dbReference>
<evidence type="ECO:0000256" key="2">
    <source>
        <dbReference type="ARBA" id="ARBA00008867"/>
    </source>
</evidence>
<dbReference type="GO" id="GO:0016020">
    <property type="term" value="C:membrane"/>
    <property type="evidence" value="ECO:0007669"/>
    <property type="project" value="InterPro"/>
</dbReference>
<evidence type="ECO:0000256" key="10">
    <source>
        <dbReference type="ARBA" id="ARBA00049003"/>
    </source>
</evidence>
<dbReference type="Gene3D" id="3.30.200.20">
    <property type="entry name" value="Phosphorylase Kinase, domain 1"/>
    <property type="match status" value="1"/>
</dbReference>
<evidence type="ECO:0000256" key="19">
    <source>
        <dbReference type="SAM" id="Phobius"/>
    </source>
</evidence>
<keyword evidence="19" id="KW-0812">Transmembrane</keyword>
<evidence type="ECO:0000256" key="3">
    <source>
        <dbReference type="ARBA" id="ARBA00013203"/>
    </source>
</evidence>
<comment type="function">
    <text evidence="13">Required for oocyte-to-zygote transition in which it phosphorylates oocyte proteins, including mei-1, oma-1, oma-2, mex-5, and mex-6, modifying their activity and/or stability following meiosis. Through phosphorylation of P granule components including meg-1, promotes the disassembly of zygotic P granules in the anterior cytoplasm during zygote polarization, and thus plays a role in P granule distribution and segregation in early stage embryos following meiosis. Functions in both spindle positioning and in the posterior localization of cytoplasmic determinants, including pie-1, pos-1, and pgl-1, in early embryos. Involved in the asymmetric distribution of plk-1 at the 2-cell embryonic stage.</text>
</comment>
<feature type="compositionally biased region" description="Low complexity" evidence="18">
    <location>
        <begin position="195"/>
        <end position="215"/>
    </location>
</feature>
<evidence type="ECO:0000256" key="6">
    <source>
        <dbReference type="ARBA" id="ARBA00022679"/>
    </source>
</evidence>
<comment type="similarity">
    <text evidence="2">Belongs to the protein kinase superfamily. CMGC Ser/Thr protein kinase family. MNB/DYRK subfamily.</text>
</comment>
<keyword evidence="7 17" id="KW-0547">Nucleotide-binding</keyword>